<evidence type="ECO:0000256" key="1">
    <source>
        <dbReference type="SAM" id="SignalP"/>
    </source>
</evidence>
<feature type="signal peptide" evidence="1">
    <location>
        <begin position="1"/>
        <end position="19"/>
    </location>
</feature>
<dbReference type="EMBL" id="KB203440">
    <property type="protein sequence ID" value="ESO84680.1"/>
    <property type="molecule type" value="Genomic_DNA"/>
</dbReference>
<dbReference type="RefSeq" id="XP_009064671.1">
    <property type="nucleotide sequence ID" value="XM_009066423.1"/>
</dbReference>
<name>V3ZQ97_LOTGI</name>
<sequence>MKVSFSVTILFSVFNGAFSESLCSQMGGKCHSYYDVCWTRKYSYGHHLCTRYGEPPVCCFYDYFENDCIRRGGTCFDIRFSSCTNGRLVNDGCGGEYNYCCTPNHYRPYPYTQRSTYNGQYFNSQAKSYPYNRAHLYHRHTSFNRKPSYGNTPASRTTYTG</sequence>
<dbReference type="AlphaFoldDB" id="V3ZQ97"/>
<reference evidence="2 3" key="1">
    <citation type="journal article" date="2013" name="Nature">
        <title>Insights into bilaterian evolution from three spiralian genomes.</title>
        <authorList>
            <person name="Simakov O."/>
            <person name="Marletaz F."/>
            <person name="Cho S.J."/>
            <person name="Edsinger-Gonzales E."/>
            <person name="Havlak P."/>
            <person name="Hellsten U."/>
            <person name="Kuo D.H."/>
            <person name="Larsson T."/>
            <person name="Lv J."/>
            <person name="Arendt D."/>
            <person name="Savage R."/>
            <person name="Osoegawa K."/>
            <person name="de Jong P."/>
            <person name="Grimwood J."/>
            <person name="Chapman J.A."/>
            <person name="Shapiro H."/>
            <person name="Aerts A."/>
            <person name="Otillar R.P."/>
            <person name="Terry A.Y."/>
            <person name="Boore J.L."/>
            <person name="Grigoriev I.V."/>
            <person name="Lindberg D.R."/>
            <person name="Seaver E.C."/>
            <person name="Weisblat D.A."/>
            <person name="Putnam N.H."/>
            <person name="Rokhsar D.S."/>
        </authorList>
    </citation>
    <scope>NUCLEOTIDE SEQUENCE [LARGE SCALE GENOMIC DNA]</scope>
</reference>
<accession>V3ZQ97</accession>
<dbReference type="Proteomes" id="UP000030746">
    <property type="component" value="Unassembled WGS sequence"/>
</dbReference>
<evidence type="ECO:0000313" key="2">
    <source>
        <dbReference type="EMBL" id="ESO84680.1"/>
    </source>
</evidence>
<dbReference type="HOGENOM" id="CLU_1645650_0_0_1"/>
<organism evidence="2 3">
    <name type="scientific">Lottia gigantea</name>
    <name type="common">Giant owl limpet</name>
    <dbReference type="NCBI Taxonomy" id="225164"/>
    <lineage>
        <taxon>Eukaryota</taxon>
        <taxon>Metazoa</taxon>
        <taxon>Spiralia</taxon>
        <taxon>Lophotrochozoa</taxon>
        <taxon>Mollusca</taxon>
        <taxon>Gastropoda</taxon>
        <taxon>Patellogastropoda</taxon>
        <taxon>Lottioidea</taxon>
        <taxon>Lottiidae</taxon>
        <taxon>Lottia</taxon>
    </lineage>
</organism>
<dbReference type="CTD" id="20250070"/>
<proteinExistence type="predicted"/>
<protein>
    <submittedName>
        <fullName evidence="2">Uncharacterized protein</fullName>
    </submittedName>
</protein>
<evidence type="ECO:0000313" key="3">
    <source>
        <dbReference type="Proteomes" id="UP000030746"/>
    </source>
</evidence>
<dbReference type="GeneID" id="20250070"/>
<keyword evidence="1" id="KW-0732">Signal</keyword>
<gene>
    <name evidence="2" type="ORF">LOTGIDRAFT_236183</name>
</gene>
<feature type="chain" id="PRO_5004716486" evidence="1">
    <location>
        <begin position="20"/>
        <end position="161"/>
    </location>
</feature>
<keyword evidence="3" id="KW-1185">Reference proteome</keyword>
<dbReference type="KEGG" id="lgi:LOTGIDRAFT_236183"/>